<proteinExistence type="predicted"/>
<dbReference type="SUPFAM" id="SSF50630">
    <property type="entry name" value="Acid proteases"/>
    <property type="match status" value="1"/>
</dbReference>
<dbReference type="EMBL" id="KV922112">
    <property type="protein sequence ID" value="ORE01633.1"/>
    <property type="molecule type" value="Genomic_DNA"/>
</dbReference>
<dbReference type="InterPro" id="IPR021109">
    <property type="entry name" value="Peptidase_aspartic_dom_sf"/>
</dbReference>
<dbReference type="OrthoDB" id="2288717at2759"/>
<dbReference type="VEuPathDB" id="FungiDB:BCV72DRAFT_236027"/>
<feature type="non-terminal residue" evidence="2">
    <location>
        <position position="129"/>
    </location>
</feature>
<dbReference type="Proteomes" id="UP000242414">
    <property type="component" value="Unassembled WGS sequence"/>
</dbReference>
<reference evidence="2" key="1">
    <citation type="journal article" date="2016" name="Proc. Natl. Acad. Sci. U.S.A.">
        <title>Lipid metabolic changes in an early divergent fungus govern the establishment of a mutualistic symbiosis with endobacteria.</title>
        <authorList>
            <person name="Lastovetsky O.A."/>
            <person name="Gaspar M.L."/>
            <person name="Mondo S.J."/>
            <person name="LaButti K.M."/>
            <person name="Sandor L."/>
            <person name="Grigoriev I.V."/>
            <person name="Henry S.A."/>
            <person name="Pawlowska T.E."/>
        </authorList>
    </citation>
    <scope>NUCLEOTIDE SEQUENCE [LARGE SCALE GENOMIC DNA]</scope>
    <source>
        <strain evidence="2">ATCC 52814</strain>
    </source>
</reference>
<evidence type="ECO:0000256" key="1">
    <source>
        <dbReference type="SAM" id="MobiDB-lite"/>
    </source>
</evidence>
<name>A0A1X0QPE3_RHIZD</name>
<feature type="region of interest" description="Disordered" evidence="1">
    <location>
        <begin position="1"/>
        <end position="25"/>
    </location>
</feature>
<gene>
    <name evidence="2" type="ORF">BCV72DRAFT_236027</name>
</gene>
<dbReference type="Gene3D" id="2.40.70.10">
    <property type="entry name" value="Acid Proteases"/>
    <property type="match status" value="1"/>
</dbReference>
<protein>
    <submittedName>
        <fullName evidence="2">Uncharacterized protein</fullName>
    </submittedName>
</protein>
<accession>A0A1X0QPE3</accession>
<evidence type="ECO:0000313" key="2">
    <source>
        <dbReference type="EMBL" id="ORE01633.1"/>
    </source>
</evidence>
<feature type="compositionally biased region" description="Low complexity" evidence="1">
    <location>
        <begin position="1"/>
        <end position="20"/>
    </location>
</feature>
<sequence>MSISSVPPASSASPSVGPSSNDPSGGISAANATVSIPLASASLSVSLPAKHMQIDQASADAVAMAEAAQACKYIMHPTFSIAPRDTNTIYVPIVVENIKTWAMIDTGATFSCVSPSFCSALDLVPLPPK</sequence>
<dbReference type="AlphaFoldDB" id="A0A1X0QPE3"/>
<organism evidence="2">
    <name type="scientific">Rhizopus microsporus var. microsporus</name>
    <dbReference type="NCBI Taxonomy" id="86635"/>
    <lineage>
        <taxon>Eukaryota</taxon>
        <taxon>Fungi</taxon>
        <taxon>Fungi incertae sedis</taxon>
        <taxon>Mucoromycota</taxon>
        <taxon>Mucoromycotina</taxon>
        <taxon>Mucoromycetes</taxon>
        <taxon>Mucorales</taxon>
        <taxon>Mucorineae</taxon>
        <taxon>Rhizopodaceae</taxon>
        <taxon>Rhizopus</taxon>
    </lineage>
</organism>